<dbReference type="PANTHER" id="PTHR30371">
    <property type="entry name" value="SEC-INDEPENDENT PROTEIN TRANSLOCASE PROTEIN TATC"/>
    <property type="match status" value="1"/>
</dbReference>
<accession>X5DM51</accession>
<dbReference type="GO" id="GO:0033281">
    <property type="term" value="C:TAT protein transport complex"/>
    <property type="evidence" value="ECO:0007669"/>
    <property type="project" value="UniProtKB-UniRule"/>
</dbReference>
<keyword evidence="5 7" id="KW-0811">Translocation</keyword>
<sequence length="305" mass="33544">MSLVEHLKELRRRILIALAAIGVGTILGYMWYGNGIFGTPSLGDLLKDPYCELPPELRFGGDIANECRLLATSPFEMFMLRLKIGFLAGLVLSAPVWLMQLWGFITPGLKKNEKMWTRTFVTAATLLFVLGAVLAYFVLYFGLEFLLTIGDETQIAALNGTAYFSFLLTLLLVFGVSFEVPLITVMLNLIGVLSYTTLKDKRRYIILILFVLAAFATPGGDPVSMLILALSMCLMMEIAIQIARINDKRRAKKAGIDGLDAVADDLDDETASSIAPAAPMNAPRTSPNPTPTTPRMDRNNLDDLL</sequence>
<evidence type="ECO:0000256" key="3">
    <source>
        <dbReference type="ARBA" id="ARBA00022927"/>
    </source>
</evidence>
<reference evidence="9 10" key="1">
    <citation type="journal article" date="2015" name="Int. J. Syst. Evol. Microbiol.">
        <title>Revisiting Corynebacterium glyciniphilum (ex Kubota et al., 1972) sp. nov., nom. rev., isolated from putrefied banana.</title>
        <authorList>
            <person name="Al-Dilaimi A."/>
            <person name="Bednarz H."/>
            <person name="Lomker A."/>
            <person name="Niehaus K."/>
            <person name="Kalinowski J."/>
            <person name="Ruckert C."/>
        </authorList>
    </citation>
    <scope>NUCLEOTIDE SEQUENCE [LARGE SCALE GENOMIC DNA]</scope>
    <source>
        <strain evidence="9">AJ 3170</strain>
    </source>
</reference>
<evidence type="ECO:0000313" key="9">
    <source>
        <dbReference type="EMBL" id="AHW64198.1"/>
    </source>
</evidence>
<comment type="similarity">
    <text evidence="7">Belongs to the TatC family.</text>
</comment>
<dbReference type="HOGENOM" id="CLU_031942_6_0_11"/>
<organism evidence="9 10">
    <name type="scientific">Corynebacterium glyciniphilum AJ 3170</name>
    <dbReference type="NCBI Taxonomy" id="1404245"/>
    <lineage>
        <taxon>Bacteria</taxon>
        <taxon>Bacillati</taxon>
        <taxon>Actinomycetota</taxon>
        <taxon>Actinomycetes</taxon>
        <taxon>Mycobacteriales</taxon>
        <taxon>Corynebacteriaceae</taxon>
        <taxon>Corynebacterium</taxon>
    </lineage>
</organism>
<keyword evidence="7" id="KW-0813">Transport</keyword>
<dbReference type="AlphaFoldDB" id="X5DM51"/>
<dbReference type="STRING" id="1404245.CGLY_08765"/>
<dbReference type="GO" id="GO:0043953">
    <property type="term" value="P:protein transport by the Tat complex"/>
    <property type="evidence" value="ECO:0007669"/>
    <property type="project" value="UniProtKB-UniRule"/>
</dbReference>
<gene>
    <name evidence="9" type="primary">tatC1</name>
    <name evidence="7" type="synonym">tatC</name>
    <name evidence="9" type="ORF">CGLY_08765</name>
</gene>
<keyword evidence="6 7" id="KW-0472">Membrane</keyword>
<dbReference type="OrthoDB" id="9777044at2"/>
<evidence type="ECO:0000313" key="10">
    <source>
        <dbReference type="Proteomes" id="UP000023703"/>
    </source>
</evidence>
<feature type="region of interest" description="Disordered" evidence="8">
    <location>
        <begin position="273"/>
        <end position="305"/>
    </location>
</feature>
<dbReference type="PANTHER" id="PTHR30371:SF0">
    <property type="entry name" value="SEC-INDEPENDENT PROTEIN TRANSLOCASE PROTEIN TATC, CHLOROPLASTIC-RELATED"/>
    <property type="match status" value="1"/>
</dbReference>
<dbReference type="HAMAP" id="MF_00902">
    <property type="entry name" value="TatC"/>
    <property type="match status" value="1"/>
</dbReference>
<protein>
    <recommendedName>
        <fullName evidence="7">Sec-independent protein translocase protein TatC</fullName>
    </recommendedName>
</protein>
<dbReference type="eggNOG" id="COG0805">
    <property type="taxonomic scope" value="Bacteria"/>
</dbReference>
<feature type="transmembrane region" description="Helical" evidence="7">
    <location>
        <begin position="78"/>
        <end position="99"/>
    </location>
</feature>
<comment type="function">
    <text evidence="7">Part of the twin-arginine translocation (Tat) system that transports large folded proteins containing a characteristic twin-arginine motif in their signal peptide across membranes. Together with TatB, TatC is part of a receptor directly interacting with Tat signal peptides.</text>
</comment>
<keyword evidence="10" id="KW-1185">Reference proteome</keyword>
<dbReference type="NCBIfam" id="TIGR00945">
    <property type="entry name" value="tatC"/>
    <property type="match status" value="1"/>
</dbReference>
<keyword evidence="3 7" id="KW-0653">Protein transport</keyword>
<dbReference type="GO" id="GO:0065002">
    <property type="term" value="P:intracellular protein transmembrane transport"/>
    <property type="evidence" value="ECO:0007669"/>
    <property type="project" value="TreeGrafter"/>
</dbReference>
<keyword evidence="7" id="KW-1003">Cell membrane</keyword>
<feature type="compositionally biased region" description="Basic and acidic residues" evidence="8">
    <location>
        <begin position="295"/>
        <end position="305"/>
    </location>
</feature>
<dbReference type="InterPro" id="IPR002033">
    <property type="entry name" value="TatC"/>
</dbReference>
<dbReference type="PRINTS" id="PR01840">
    <property type="entry name" value="TATCFAMILY"/>
</dbReference>
<dbReference type="GO" id="GO:0009977">
    <property type="term" value="F:proton motive force dependent protein transmembrane transporter activity"/>
    <property type="evidence" value="ECO:0007669"/>
    <property type="project" value="TreeGrafter"/>
</dbReference>
<evidence type="ECO:0000256" key="7">
    <source>
        <dbReference type="HAMAP-Rule" id="MF_00902"/>
    </source>
</evidence>
<dbReference type="KEGG" id="cgy:CGLY_08765"/>
<keyword evidence="2 7" id="KW-0812">Transmembrane</keyword>
<dbReference type="RefSeq" id="WP_052539944.1">
    <property type="nucleotide sequence ID" value="NZ_CP006842.1"/>
</dbReference>
<feature type="transmembrane region" description="Helical" evidence="7">
    <location>
        <begin position="163"/>
        <end position="192"/>
    </location>
</feature>
<dbReference type="PROSITE" id="PS01218">
    <property type="entry name" value="TATC"/>
    <property type="match status" value="1"/>
</dbReference>
<evidence type="ECO:0000256" key="8">
    <source>
        <dbReference type="SAM" id="MobiDB-lite"/>
    </source>
</evidence>
<feature type="transmembrane region" description="Helical" evidence="7">
    <location>
        <begin position="226"/>
        <end position="243"/>
    </location>
</feature>
<dbReference type="EMBL" id="CP006842">
    <property type="protein sequence ID" value="AHW64198.1"/>
    <property type="molecule type" value="Genomic_DNA"/>
</dbReference>
<evidence type="ECO:0000256" key="1">
    <source>
        <dbReference type="ARBA" id="ARBA00004141"/>
    </source>
</evidence>
<comment type="subcellular location">
    <subcellularLocation>
        <location evidence="7">Cell membrane</location>
        <topology evidence="7">Multi-pass membrane protein</topology>
    </subcellularLocation>
    <subcellularLocation>
        <location evidence="1">Membrane</location>
        <topology evidence="1">Multi-pass membrane protein</topology>
    </subcellularLocation>
</comment>
<dbReference type="Pfam" id="PF00902">
    <property type="entry name" value="TatC"/>
    <property type="match status" value="1"/>
</dbReference>
<evidence type="ECO:0000256" key="6">
    <source>
        <dbReference type="ARBA" id="ARBA00023136"/>
    </source>
</evidence>
<name>X5DM51_9CORY</name>
<feature type="transmembrane region" description="Helical" evidence="7">
    <location>
        <begin position="120"/>
        <end position="143"/>
    </location>
</feature>
<feature type="transmembrane region" description="Helical" evidence="7">
    <location>
        <begin position="12"/>
        <end position="32"/>
    </location>
</feature>
<dbReference type="InterPro" id="IPR019820">
    <property type="entry name" value="Sec-indep_translocase_CS"/>
</dbReference>
<evidence type="ECO:0000256" key="2">
    <source>
        <dbReference type="ARBA" id="ARBA00022692"/>
    </source>
</evidence>
<comment type="subunit">
    <text evidence="7">The Tat system comprises two distinct complexes: a TatABC complex, containing multiple copies of TatA, TatB and TatC subunits, and a separate TatA complex, containing only TatA subunits. Substrates initially bind to the TatABC complex, which probably triggers association of the separate TatA complex to form the active translocon.</text>
</comment>
<keyword evidence="4 7" id="KW-1133">Transmembrane helix</keyword>
<proteinExistence type="inferred from homology"/>
<dbReference type="Proteomes" id="UP000023703">
    <property type="component" value="Chromosome"/>
</dbReference>
<feature type="transmembrane region" description="Helical" evidence="7">
    <location>
        <begin position="204"/>
        <end position="220"/>
    </location>
</feature>
<evidence type="ECO:0000256" key="4">
    <source>
        <dbReference type="ARBA" id="ARBA00022989"/>
    </source>
</evidence>
<evidence type="ECO:0000256" key="5">
    <source>
        <dbReference type="ARBA" id="ARBA00023010"/>
    </source>
</evidence>